<dbReference type="InterPro" id="IPR019734">
    <property type="entry name" value="TPR_rpt"/>
</dbReference>
<protein>
    <submittedName>
        <fullName evidence="3">Uncharacterized protein</fullName>
    </submittedName>
</protein>
<dbReference type="Gene3D" id="1.25.40.10">
    <property type="entry name" value="Tetratricopeptide repeat domain"/>
    <property type="match status" value="3"/>
</dbReference>
<reference evidence="3" key="1">
    <citation type="submission" date="2018-05" db="EMBL/GenBank/DDBJ databases">
        <authorList>
            <person name="Lanie J.A."/>
            <person name="Ng W.-L."/>
            <person name="Kazmierczak K.M."/>
            <person name="Andrzejewski T.M."/>
            <person name="Davidsen T.M."/>
            <person name="Wayne K.J."/>
            <person name="Tettelin H."/>
            <person name="Glass J.I."/>
            <person name="Rusch D."/>
            <person name="Podicherti R."/>
            <person name="Tsui H.-C.T."/>
            <person name="Winkler M.E."/>
        </authorList>
    </citation>
    <scope>NUCLEOTIDE SEQUENCE</scope>
</reference>
<evidence type="ECO:0000256" key="2">
    <source>
        <dbReference type="ARBA" id="ARBA00022803"/>
    </source>
</evidence>
<organism evidence="3">
    <name type="scientific">marine metagenome</name>
    <dbReference type="NCBI Taxonomy" id="408172"/>
    <lineage>
        <taxon>unclassified sequences</taxon>
        <taxon>metagenomes</taxon>
        <taxon>ecological metagenomes</taxon>
    </lineage>
</organism>
<keyword evidence="1" id="KW-0677">Repeat</keyword>
<proteinExistence type="predicted"/>
<accession>A0A381PZM7</accession>
<keyword evidence="2" id="KW-0802">TPR repeat</keyword>
<dbReference type="PANTHER" id="PTHR44943">
    <property type="entry name" value="CELLULOSE SYNTHASE OPERON PROTEIN C"/>
    <property type="match status" value="1"/>
</dbReference>
<dbReference type="InterPro" id="IPR011990">
    <property type="entry name" value="TPR-like_helical_dom_sf"/>
</dbReference>
<evidence type="ECO:0000256" key="1">
    <source>
        <dbReference type="ARBA" id="ARBA00022737"/>
    </source>
</evidence>
<gene>
    <name evidence="3" type="ORF">METZ01_LOCUS23687</name>
</gene>
<name>A0A381PZM7_9ZZZZ</name>
<dbReference type="EMBL" id="UINC01001103">
    <property type="protein sequence ID" value="SUZ70833.1"/>
    <property type="molecule type" value="Genomic_DNA"/>
</dbReference>
<feature type="non-terminal residue" evidence="3">
    <location>
        <position position="1"/>
    </location>
</feature>
<dbReference type="PANTHER" id="PTHR44943:SF8">
    <property type="entry name" value="TPR REPEAT-CONTAINING PROTEIN MJ0263"/>
    <property type="match status" value="1"/>
</dbReference>
<evidence type="ECO:0000313" key="3">
    <source>
        <dbReference type="EMBL" id="SUZ70833.1"/>
    </source>
</evidence>
<sequence>VRLINSLLLILFSFFLFSGCSENGKNIQQFLLTQDNVLGYIDEQKKIVDSDEENPVAHFNLARSYYFIKKYDSAEQHARRATRYDPLNAGYYELLGSLAFALERYGDAITELATAVRISPERVSAYLKLAATYEKIDDDGRAISSLEQALQVDRHYVEALYHLARIYLRQREFEGSLRTLETLLKLEPHNKEALLMRVQTYSLQGSYYYAQTLAKEMTNQFPDYLPIRRELLRIQFAQQQWPEAQALLIQLRTKNLLSPEDQLIEAYLLLHQEQEEEARLHFKAILEKQPKNVDAIMGLAVQLLRRGFLDDSLIWLTRGLEINPSLARAHYLRSSILFRQGDYLQGDMAIGRALELDSANPSYQLLFLRRQLMKGELAVVEKQLRRIQEKHPLNTEALQLQADLHKSRGNSAEAEKLLRQAILVHDSPSIHFSLARVLYQQGKYRSVLEVTTPLMEVLSGNWEVIYLHALTLSRVGNFEEALRISLPYLERKESQGYAHRLVGDLLRYKGEEKEAQKILRNGLEQFPGHLFLVDGFSASLVMTEDWAEVQELLETTLEQSQRLEGNPPMQLLFLDRLAVAHQRLNKTENKIQILRKFHQKNDPLTAAQLHSLEEQLLFPISLPSLDKALSPLILQ</sequence>
<dbReference type="PROSITE" id="PS50005">
    <property type="entry name" value="TPR"/>
    <property type="match status" value="4"/>
</dbReference>
<dbReference type="Pfam" id="PF14559">
    <property type="entry name" value="TPR_19"/>
    <property type="match status" value="1"/>
</dbReference>
<dbReference type="InterPro" id="IPR051685">
    <property type="entry name" value="Ycf3/AcsC/BcsC/TPR_MFPF"/>
</dbReference>
<dbReference type="SMART" id="SM00028">
    <property type="entry name" value="TPR"/>
    <property type="match status" value="9"/>
</dbReference>
<dbReference type="SUPFAM" id="SSF48452">
    <property type="entry name" value="TPR-like"/>
    <property type="match status" value="3"/>
</dbReference>
<dbReference type="AlphaFoldDB" id="A0A381PZM7"/>
<dbReference type="Pfam" id="PF13432">
    <property type="entry name" value="TPR_16"/>
    <property type="match status" value="3"/>
</dbReference>